<organism evidence="1 2">
    <name type="scientific">Aphis craccivora</name>
    <name type="common">Cowpea aphid</name>
    <dbReference type="NCBI Taxonomy" id="307492"/>
    <lineage>
        <taxon>Eukaryota</taxon>
        <taxon>Metazoa</taxon>
        <taxon>Ecdysozoa</taxon>
        <taxon>Arthropoda</taxon>
        <taxon>Hexapoda</taxon>
        <taxon>Insecta</taxon>
        <taxon>Pterygota</taxon>
        <taxon>Neoptera</taxon>
        <taxon>Paraneoptera</taxon>
        <taxon>Hemiptera</taxon>
        <taxon>Sternorrhyncha</taxon>
        <taxon>Aphidomorpha</taxon>
        <taxon>Aphidoidea</taxon>
        <taxon>Aphididae</taxon>
        <taxon>Aphidini</taxon>
        <taxon>Aphis</taxon>
        <taxon>Aphis</taxon>
    </lineage>
</organism>
<evidence type="ECO:0000313" key="2">
    <source>
        <dbReference type="Proteomes" id="UP000478052"/>
    </source>
</evidence>
<reference evidence="1 2" key="1">
    <citation type="submission" date="2019-08" db="EMBL/GenBank/DDBJ databases">
        <title>Whole genome of Aphis craccivora.</title>
        <authorList>
            <person name="Voronova N.V."/>
            <person name="Shulinski R.S."/>
            <person name="Bandarenka Y.V."/>
            <person name="Zhorov D.G."/>
            <person name="Warner D."/>
        </authorList>
    </citation>
    <scope>NUCLEOTIDE SEQUENCE [LARGE SCALE GENOMIC DNA]</scope>
    <source>
        <strain evidence="1">180601</strain>
        <tissue evidence="1">Whole Body</tissue>
    </source>
</reference>
<dbReference type="EMBL" id="VUJU01003535">
    <property type="protein sequence ID" value="KAF0757583.1"/>
    <property type="molecule type" value="Genomic_DNA"/>
</dbReference>
<comment type="caution">
    <text evidence="1">The sequence shown here is derived from an EMBL/GenBank/DDBJ whole genome shotgun (WGS) entry which is preliminary data.</text>
</comment>
<protein>
    <submittedName>
        <fullName evidence="1">Uncharacterized protein</fullName>
    </submittedName>
</protein>
<name>A0A6G0YKR4_APHCR</name>
<gene>
    <name evidence="1" type="ORF">FWK35_00004433</name>
</gene>
<keyword evidence="2" id="KW-1185">Reference proteome</keyword>
<dbReference type="AlphaFoldDB" id="A0A6G0YKR4"/>
<dbReference type="Proteomes" id="UP000478052">
    <property type="component" value="Unassembled WGS sequence"/>
</dbReference>
<sequence>MEKNIEKEYLSFFVVQRVVQNKTYYDLPKQQSQTYKTGKICPVGMTTTNVDGHITVDFRRTHVGHILNMKFLHLLNEERDELAGKLNQFVNRFHAVDKRNLHNIKRDYDLDRDIVHTNKFTIMICENEYIITQMMLLVQKYRCKNKCYSKKSHQ</sequence>
<proteinExistence type="predicted"/>
<evidence type="ECO:0000313" key="1">
    <source>
        <dbReference type="EMBL" id="KAF0757583.1"/>
    </source>
</evidence>
<dbReference type="OrthoDB" id="10018489at2759"/>
<accession>A0A6G0YKR4</accession>